<dbReference type="GO" id="GO:0005615">
    <property type="term" value="C:extracellular space"/>
    <property type="evidence" value="ECO:0007669"/>
    <property type="project" value="TreeGrafter"/>
</dbReference>
<dbReference type="Proteomes" id="UP001152888">
    <property type="component" value="Unassembled WGS sequence"/>
</dbReference>
<dbReference type="PANTHER" id="PTHR12236">
    <property type="entry name" value="STRUCTURAL CONTITUENT OF CUTICLE"/>
    <property type="match status" value="1"/>
</dbReference>
<reference evidence="4" key="1">
    <citation type="submission" date="2022-03" db="EMBL/GenBank/DDBJ databases">
        <authorList>
            <person name="Sayadi A."/>
        </authorList>
    </citation>
    <scope>NUCLEOTIDE SEQUENCE</scope>
</reference>
<dbReference type="InterPro" id="IPR000618">
    <property type="entry name" value="Insect_cuticle"/>
</dbReference>
<dbReference type="PROSITE" id="PS51155">
    <property type="entry name" value="CHIT_BIND_RR_2"/>
    <property type="match status" value="1"/>
</dbReference>
<feature type="signal peptide" evidence="3">
    <location>
        <begin position="1"/>
        <end position="22"/>
    </location>
</feature>
<evidence type="ECO:0000256" key="1">
    <source>
        <dbReference type="ARBA" id="ARBA00022460"/>
    </source>
</evidence>
<keyword evidence="1 2" id="KW-0193">Cuticle</keyword>
<dbReference type="GO" id="GO:0042302">
    <property type="term" value="F:structural constituent of cuticle"/>
    <property type="evidence" value="ECO:0007669"/>
    <property type="project" value="UniProtKB-UniRule"/>
</dbReference>
<dbReference type="InterPro" id="IPR051217">
    <property type="entry name" value="Insect_Cuticle_Struc_Prot"/>
</dbReference>
<name>A0A9P0NWT4_ACAOB</name>
<evidence type="ECO:0000256" key="3">
    <source>
        <dbReference type="SAM" id="SignalP"/>
    </source>
</evidence>
<proteinExistence type="predicted"/>
<dbReference type="AlphaFoldDB" id="A0A9P0NWT4"/>
<dbReference type="PROSITE" id="PS00233">
    <property type="entry name" value="CHIT_BIND_RR_1"/>
    <property type="match status" value="1"/>
</dbReference>
<feature type="chain" id="PRO_5040505773" description="Cuticle protein" evidence="3">
    <location>
        <begin position="23"/>
        <end position="86"/>
    </location>
</feature>
<sequence length="86" mass="9494">MREWKVPRQFFLPFFLFSGSYSLLESDGTKRTVDYTADSLNGFNAVVHKEPALTVAAAPVVARAAPIVHAAPVLAYAAHHELARPW</sequence>
<evidence type="ECO:0000313" key="4">
    <source>
        <dbReference type="EMBL" id="CAH1957323.1"/>
    </source>
</evidence>
<keyword evidence="5" id="KW-1185">Reference proteome</keyword>
<dbReference type="EMBL" id="CAKOFQ010006669">
    <property type="protein sequence ID" value="CAH1957323.1"/>
    <property type="molecule type" value="Genomic_DNA"/>
</dbReference>
<organism evidence="4 5">
    <name type="scientific">Acanthoscelides obtectus</name>
    <name type="common">Bean weevil</name>
    <name type="synonym">Bruchus obtectus</name>
    <dbReference type="NCBI Taxonomy" id="200917"/>
    <lineage>
        <taxon>Eukaryota</taxon>
        <taxon>Metazoa</taxon>
        <taxon>Ecdysozoa</taxon>
        <taxon>Arthropoda</taxon>
        <taxon>Hexapoda</taxon>
        <taxon>Insecta</taxon>
        <taxon>Pterygota</taxon>
        <taxon>Neoptera</taxon>
        <taxon>Endopterygota</taxon>
        <taxon>Coleoptera</taxon>
        <taxon>Polyphaga</taxon>
        <taxon>Cucujiformia</taxon>
        <taxon>Chrysomeloidea</taxon>
        <taxon>Chrysomelidae</taxon>
        <taxon>Bruchinae</taxon>
        <taxon>Bruchini</taxon>
        <taxon>Acanthoscelides</taxon>
    </lineage>
</organism>
<gene>
    <name evidence="4" type="ORF">ACAOBT_LOCUS2029</name>
</gene>
<accession>A0A9P0NWT4</accession>
<comment type="caution">
    <text evidence="4">The sequence shown here is derived from an EMBL/GenBank/DDBJ whole genome shotgun (WGS) entry which is preliminary data.</text>
</comment>
<protein>
    <recommendedName>
        <fullName evidence="6">Cuticle protein</fullName>
    </recommendedName>
</protein>
<evidence type="ECO:0008006" key="6">
    <source>
        <dbReference type="Google" id="ProtNLM"/>
    </source>
</evidence>
<dbReference type="Pfam" id="PF00379">
    <property type="entry name" value="Chitin_bind_4"/>
    <property type="match status" value="1"/>
</dbReference>
<dbReference type="InterPro" id="IPR031311">
    <property type="entry name" value="CHIT_BIND_RR_consensus"/>
</dbReference>
<evidence type="ECO:0000256" key="2">
    <source>
        <dbReference type="PROSITE-ProRule" id="PRU00497"/>
    </source>
</evidence>
<keyword evidence="3" id="KW-0732">Signal</keyword>
<evidence type="ECO:0000313" key="5">
    <source>
        <dbReference type="Proteomes" id="UP001152888"/>
    </source>
</evidence>
<dbReference type="GO" id="GO:0031012">
    <property type="term" value="C:extracellular matrix"/>
    <property type="evidence" value="ECO:0007669"/>
    <property type="project" value="TreeGrafter"/>
</dbReference>
<dbReference type="PANTHER" id="PTHR12236:SF95">
    <property type="entry name" value="CUTICULAR PROTEIN 76BD, ISOFORM C-RELATED"/>
    <property type="match status" value="1"/>
</dbReference>
<dbReference type="OrthoDB" id="6348134at2759"/>